<feature type="region of interest" description="Disordered" evidence="1">
    <location>
        <begin position="1"/>
        <end position="55"/>
    </location>
</feature>
<reference evidence="3 4" key="1">
    <citation type="submission" date="2014-11" db="EMBL/GenBank/DDBJ databases">
        <authorList>
            <person name="Zhu J."/>
            <person name="Qi W."/>
            <person name="Song R."/>
        </authorList>
    </citation>
    <scope>NUCLEOTIDE SEQUENCE [LARGE SCALE GENOMIC DNA]</scope>
</reference>
<protein>
    <recommendedName>
        <fullName evidence="5">Peroxin-13</fullName>
    </recommendedName>
</protein>
<feature type="compositionally biased region" description="Low complexity" evidence="1">
    <location>
        <begin position="83"/>
        <end position="108"/>
    </location>
</feature>
<feature type="transmembrane region" description="Helical" evidence="2">
    <location>
        <begin position="371"/>
        <end position="394"/>
    </location>
</feature>
<gene>
    <name evidence="3" type="ORF">Vbra_20028</name>
</gene>
<evidence type="ECO:0008006" key="5">
    <source>
        <dbReference type="Google" id="ProtNLM"/>
    </source>
</evidence>
<dbReference type="AlphaFoldDB" id="A0A0G4E8H8"/>
<keyword evidence="4" id="KW-1185">Reference proteome</keyword>
<evidence type="ECO:0000256" key="2">
    <source>
        <dbReference type="SAM" id="Phobius"/>
    </source>
</evidence>
<dbReference type="EMBL" id="CDMY01000047">
    <property type="protein sequence ID" value="CEL92072.1"/>
    <property type="molecule type" value="Genomic_DNA"/>
</dbReference>
<feature type="compositionally biased region" description="Polar residues" evidence="1">
    <location>
        <begin position="324"/>
        <end position="340"/>
    </location>
</feature>
<name>A0A0G4E8H8_VITBC</name>
<accession>A0A0G4E8H8</accession>
<sequence length="468" mass="49730">MAAPPKPWQRRTPAAGASLAPSPLPHSTSSPLPSPSQPQPTAKEEPAASSTVPAPEPAAVAALASDSNVVVPFTRAPPAATDGSSLLPSATAPAGAAQQPSGGALSSSTAVPSYMSSYPSGTFMNTGYGASYSSYPQSYNRPSAYSGYGWRSGAAYGGYGGGYGGYSTYGGGMPYGYGYGMYNNDGSWFGGMADSLGRFNQLLDLNTWFLDQICDNATTLGGRLRHLSATLAWLPGALMHLTAQSYHTYVPQAVQLAQKVRSIVNHQAARLLLLDPLPPPSGIQDDADSNITAGLLPLRAPRTNGSAAGGNPQEPLTFVKCTPHSRSASSPLLPHSTTDHTAAPDPRTCATRTAMRDGYSELQRRRRQLRLTLLLLFLFLVYGVLSLLGWRWVVGGGKGKRRRRRRGDVRRQLDVWQQQQPHVHVEGRWDAHAREWEGIYRSGSVGAGVAPSNSQGFPALGPPVFSQI</sequence>
<keyword evidence="2" id="KW-1133">Transmembrane helix</keyword>
<dbReference type="InParanoid" id="A0A0G4E8H8"/>
<evidence type="ECO:0000313" key="4">
    <source>
        <dbReference type="Proteomes" id="UP000041254"/>
    </source>
</evidence>
<proteinExistence type="predicted"/>
<keyword evidence="2" id="KW-0472">Membrane</keyword>
<dbReference type="VEuPathDB" id="CryptoDB:Vbra_20028"/>
<feature type="region of interest" description="Disordered" evidence="1">
    <location>
        <begin position="323"/>
        <end position="346"/>
    </location>
</feature>
<feature type="region of interest" description="Disordered" evidence="1">
    <location>
        <begin position="82"/>
        <end position="108"/>
    </location>
</feature>
<feature type="compositionally biased region" description="Low complexity" evidence="1">
    <location>
        <begin position="12"/>
        <end position="31"/>
    </location>
</feature>
<keyword evidence="2" id="KW-0812">Transmembrane</keyword>
<dbReference type="Proteomes" id="UP000041254">
    <property type="component" value="Unassembled WGS sequence"/>
</dbReference>
<organism evidence="3 4">
    <name type="scientific">Vitrella brassicaformis (strain CCMP3155)</name>
    <dbReference type="NCBI Taxonomy" id="1169540"/>
    <lineage>
        <taxon>Eukaryota</taxon>
        <taxon>Sar</taxon>
        <taxon>Alveolata</taxon>
        <taxon>Colpodellida</taxon>
        <taxon>Vitrellaceae</taxon>
        <taxon>Vitrella</taxon>
    </lineage>
</organism>
<evidence type="ECO:0000313" key="3">
    <source>
        <dbReference type="EMBL" id="CEL92072.1"/>
    </source>
</evidence>
<evidence type="ECO:0000256" key="1">
    <source>
        <dbReference type="SAM" id="MobiDB-lite"/>
    </source>
</evidence>